<comment type="catalytic activity">
    <reaction evidence="20">
        <text>3-O-[beta-D-Xyl-(1-&gt;4)-Rib-ol-P-Rib-ol-P-3-beta-D-GalNAc-(1-&gt;3)-beta-D-GlcNAc-(1-&gt;4)-(O-6-P-alpha-D-Man)]-Thr-[protein] + UDP-alpha-D-glucuronate = 3-O-[beta-D-GlcA-(1-&gt;3)-beta-D-Xyl-(1-&gt;4)-Rib-ol-P-Rib-ol-P-3-beta-D-GalNAc-(1-&gt;3)-beta-D-GlcNAc-(1-&gt;4)-(O-6-P-alpha-D-Man)]-Thr-[protein] + UDP + H(+)</text>
        <dbReference type="Rhea" id="RHEA:46860"/>
        <dbReference type="Rhea" id="RHEA-COMP:15023"/>
        <dbReference type="Rhea" id="RHEA-COMP:17482"/>
        <dbReference type="ChEBI" id="CHEBI:15378"/>
        <dbReference type="ChEBI" id="CHEBI:58052"/>
        <dbReference type="ChEBI" id="CHEBI:58223"/>
        <dbReference type="ChEBI" id="CHEBI:142405"/>
        <dbReference type="ChEBI" id="CHEBI:177336"/>
    </reaction>
</comment>
<feature type="region of interest" description="Disordered" evidence="21">
    <location>
        <begin position="250"/>
        <end position="280"/>
    </location>
</feature>
<dbReference type="Pfam" id="PF13896">
    <property type="entry name" value="Glyco_transf_49"/>
    <property type="match status" value="1"/>
</dbReference>
<dbReference type="EMBL" id="LR915733">
    <property type="protein sequence ID" value="CAD7255049.1"/>
    <property type="molecule type" value="Genomic_DNA"/>
</dbReference>
<dbReference type="EMBL" id="CAJPEV010016215">
    <property type="protein sequence ID" value="CAG0907308.1"/>
    <property type="molecule type" value="Genomic_DNA"/>
</dbReference>
<evidence type="ECO:0000256" key="7">
    <source>
        <dbReference type="ARBA" id="ARBA00022679"/>
    </source>
</evidence>
<keyword evidence="7" id="KW-0808">Transferase</keyword>
<dbReference type="CDD" id="cd00761">
    <property type="entry name" value="Glyco_tranf_GTA_type"/>
    <property type="match status" value="1"/>
</dbReference>
<accession>A0A7R9AIP8</accession>
<evidence type="ECO:0000256" key="17">
    <source>
        <dbReference type="ARBA" id="ARBA00032175"/>
    </source>
</evidence>
<dbReference type="PANTHER" id="PTHR46420:SF1">
    <property type="entry name" value="BETA-1,4-GLUCURONYLTRANSFERASE 1"/>
    <property type="match status" value="1"/>
</dbReference>
<keyword evidence="8" id="KW-0812">Transmembrane</keyword>
<comment type="pathway">
    <text evidence="3">Protein modification; protein glycosylation.</text>
</comment>
<comment type="cofactor">
    <cofactor evidence="1">
        <name>Mn(2+)</name>
        <dbReference type="ChEBI" id="CHEBI:29035"/>
    </cofactor>
</comment>
<evidence type="ECO:0000256" key="12">
    <source>
        <dbReference type="ARBA" id="ARBA00023034"/>
    </source>
</evidence>
<evidence type="ECO:0000256" key="11">
    <source>
        <dbReference type="ARBA" id="ARBA00022989"/>
    </source>
</evidence>
<dbReference type="UniPathway" id="UPA00378"/>
<keyword evidence="12" id="KW-0333">Golgi apparatus</keyword>
<keyword evidence="6" id="KW-0328">Glycosyltransferase</keyword>
<protein>
    <recommendedName>
        <fullName evidence="5">Beta-1,4-glucuronyltransferase 1</fullName>
    </recommendedName>
    <alternativeName>
        <fullName evidence="16">I-beta-1,3-N-acetylglucosaminyltransferase</fullName>
    </alternativeName>
    <alternativeName>
        <fullName evidence="19">N-acetyllactosaminide beta-1,3-N-acetylglucosaminyltransferase</fullName>
    </alternativeName>
    <alternativeName>
        <fullName evidence="17">Poly-N-acetyllactosamine extension enzyme</fullName>
    </alternativeName>
    <alternativeName>
        <fullName evidence="18">UDP-GlcNAc:betaGal beta-1,3-N-acetylglucosaminyltransferase 1</fullName>
    </alternativeName>
</protein>
<dbReference type="SUPFAM" id="SSF53448">
    <property type="entry name" value="Nucleotide-diphospho-sugar transferases"/>
    <property type="match status" value="1"/>
</dbReference>
<evidence type="ECO:0000256" key="8">
    <source>
        <dbReference type="ARBA" id="ARBA00022692"/>
    </source>
</evidence>
<evidence type="ECO:0000313" key="23">
    <source>
        <dbReference type="Proteomes" id="UP000677054"/>
    </source>
</evidence>
<evidence type="ECO:0000256" key="2">
    <source>
        <dbReference type="ARBA" id="ARBA00004323"/>
    </source>
</evidence>
<evidence type="ECO:0000256" key="21">
    <source>
        <dbReference type="SAM" id="MobiDB-lite"/>
    </source>
</evidence>
<dbReference type="GO" id="GO:0035269">
    <property type="term" value="P:protein O-linked glycosylation via mannose"/>
    <property type="evidence" value="ECO:0007669"/>
    <property type="project" value="TreeGrafter"/>
</dbReference>
<keyword evidence="10" id="KW-0735">Signal-anchor</keyword>
<dbReference type="GO" id="GO:0046872">
    <property type="term" value="F:metal ion binding"/>
    <property type="evidence" value="ECO:0007669"/>
    <property type="project" value="UniProtKB-KW"/>
</dbReference>
<keyword evidence="15" id="KW-0464">Manganese</keyword>
<comment type="similarity">
    <text evidence="4">Belongs to the glycosyltransferase 49 family.</text>
</comment>
<keyword evidence="13" id="KW-0472">Membrane</keyword>
<evidence type="ECO:0000256" key="5">
    <source>
        <dbReference type="ARBA" id="ARBA00017962"/>
    </source>
</evidence>
<feature type="region of interest" description="Disordered" evidence="21">
    <location>
        <begin position="302"/>
        <end position="331"/>
    </location>
</feature>
<evidence type="ECO:0000256" key="4">
    <source>
        <dbReference type="ARBA" id="ARBA00008539"/>
    </source>
</evidence>
<keyword evidence="11" id="KW-1133">Transmembrane helix</keyword>
<dbReference type="GO" id="GO:0000139">
    <property type="term" value="C:Golgi membrane"/>
    <property type="evidence" value="ECO:0007669"/>
    <property type="project" value="UniProtKB-SubCell"/>
</dbReference>
<dbReference type="AlphaFoldDB" id="A0A7R9AIP8"/>
<evidence type="ECO:0000256" key="20">
    <source>
        <dbReference type="ARBA" id="ARBA00047852"/>
    </source>
</evidence>
<evidence type="ECO:0000256" key="18">
    <source>
        <dbReference type="ARBA" id="ARBA00032181"/>
    </source>
</evidence>
<evidence type="ECO:0000256" key="1">
    <source>
        <dbReference type="ARBA" id="ARBA00001936"/>
    </source>
</evidence>
<dbReference type="OrthoDB" id="6479716at2759"/>
<evidence type="ECO:0000256" key="13">
    <source>
        <dbReference type="ARBA" id="ARBA00023136"/>
    </source>
</evidence>
<comment type="subcellular location">
    <subcellularLocation>
        <location evidence="2">Golgi apparatus membrane</location>
        <topology evidence="2">Single-pass type II membrane protein</topology>
    </subcellularLocation>
</comment>
<evidence type="ECO:0000256" key="15">
    <source>
        <dbReference type="ARBA" id="ARBA00023211"/>
    </source>
</evidence>
<dbReference type="InterPro" id="IPR043189">
    <property type="entry name" value="B4GAT1"/>
</dbReference>
<evidence type="ECO:0000256" key="6">
    <source>
        <dbReference type="ARBA" id="ARBA00022676"/>
    </source>
</evidence>
<dbReference type="Proteomes" id="UP000677054">
    <property type="component" value="Unassembled WGS sequence"/>
</dbReference>
<evidence type="ECO:0000256" key="9">
    <source>
        <dbReference type="ARBA" id="ARBA00022723"/>
    </source>
</evidence>
<reference evidence="22" key="1">
    <citation type="submission" date="2020-11" db="EMBL/GenBank/DDBJ databases">
        <authorList>
            <person name="Tran Van P."/>
        </authorList>
    </citation>
    <scope>NUCLEOTIDE SEQUENCE</scope>
</reference>
<dbReference type="InterPro" id="IPR029044">
    <property type="entry name" value="Nucleotide-diphossugar_trans"/>
</dbReference>
<evidence type="ECO:0000256" key="19">
    <source>
        <dbReference type="ARBA" id="ARBA00033291"/>
    </source>
</evidence>
<feature type="compositionally biased region" description="Basic and acidic residues" evidence="21">
    <location>
        <begin position="258"/>
        <end position="268"/>
    </location>
</feature>
<keyword evidence="9" id="KW-0479">Metal-binding</keyword>
<organism evidence="22">
    <name type="scientific">Darwinula stevensoni</name>
    <dbReference type="NCBI Taxonomy" id="69355"/>
    <lineage>
        <taxon>Eukaryota</taxon>
        <taxon>Metazoa</taxon>
        <taxon>Ecdysozoa</taxon>
        <taxon>Arthropoda</taxon>
        <taxon>Crustacea</taxon>
        <taxon>Oligostraca</taxon>
        <taxon>Ostracoda</taxon>
        <taxon>Podocopa</taxon>
        <taxon>Podocopida</taxon>
        <taxon>Darwinulocopina</taxon>
        <taxon>Darwinuloidea</taxon>
        <taxon>Darwinulidae</taxon>
        <taxon>Darwinula</taxon>
    </lineage>
</organism>
<evidence type="ECO:0000256" key="16">
    <source>
        <dbReference type="ARBA" id="ARBA00030723"/>
    </source>
</evidence>
<dbReference type="GO" id="GO:0015020">
    <property type="term" value="F:glucuronosyltransferase activity"/>
    <property type="evidence" value="ECO:0007669"/>
    <property type="project" value="InterPro"/>
</dbReference>
<sequence>RNECRVHLLSQGPISLAVFTSTPANANATLRVIACLREIHPVVSENVTFHLVFPVRLTADEPDVQTQAFEEKLPCRSVLAAVAAAQNARTNYARRDVQYPHNLLRNVGRRAARTEFVFVVDADFLPDPGMREDFLRFAKRERLFSLEAARQKIAYVVPAFEAREGVAVPRNKSELLDLWDGGLIRPFYAAISSLTQGPTDYQRWRRLPPTEGIAVAYEIQWQYMYEPFVIVRNSAPLFDERFRQYGWDRVSQESQETPDSKQHTKNANEDSAEATNDVTTDTTPVITCRLARRRRGIFFLRHPRDSRHTPRRHGKFSRNYFAESKQTNKQV</sequence>
<evidence type="ECO:0000256" key="14">
    <source>
        <dbReference type="ARBA" id="ARBA00023180"/>
    </source>
</evidence>
<evidence type="ECO:0000256" key="3">
    <source>
        <dbReference type="ARBA" id="ARBA00004922"/>
    </source>
</evidence>
<gene>
    <name evidence="22" type="ORF">DSTB1V02_LOCUS14795</name>
</gene>
<proteinExistence type="inferred from homology"/>
<dbReference type="PANTHER" id="PTHR46420">
    <property type="entry name" value="BETA-1,4-GLUCURONYLTRANSFERASE 1"/>
    <property type="match status" value="1"/>
</dbReference>
<keyword evidence="23" id="KW-1185">Reference proteome</keyword>
<keyword evidence="14" id="KW-0325">Glycoprotein</keyword>
<feature type="non-terminal residue" evidence="22">
    <location>
        <position position="331"/>
    </location>
</feature>
<name>A0A7R9AIP8_9CRUS</name>
<evidence type="ECO:0000313" key="22">
    <source>
        <dbReference type="EMBL" id="CAD7255049.1"/>
    </source>
</evidence>
<evidence type="ECO:0000256" key="10">
    <source>
        <dbReference type="ARBA" id="ARBA00022968"/>
    </source>
</evidence>